<name>A0A2P5F711_TREOI</name>
<organism evidence="1 2">
    <name type="scientific">Trema orientale</name>
    <name type="common">Charcoal tree</name>
    <name type="synonym">Celtis orientalis</name>
    <dbReference type="NCBI Taxonomy" id="63057"/>
    <lineage>
        <taxon>Eukaryota</taxon>
        <taxon>Viridiplantae</taxon>
        <taxon>Streptophyta</taxon>
        <taxon>Embryophyta</taxon>
        <taxon>Tracheophyta</taxon>
        <taxon>Spermatophyta</taxon>
        <taxon>Magnoliopsida</taxon>
        <taxon>eudicotyledons</taxon>
        <taxon>Gunneridae</taxon>
        <taxon>Pentapetalae</taxon>
        <taxon>rosids</taxon>
        <taxon>fabids</taxon>
        <taxon>Rosales</taxon>
        <taxon>Cannabaceae</taxon>
        <taxon>Trema</taxon>
    </lineage>
</organism>
<dbReference type="GO" id="GO:0009773">
    <property type="term" value="P:photosynthetic electron transport in photosystem I"/>
    <property type="evidence" value="ECO:0007669"/>
    <property type="project" value="InterPro"/>
</dbReference>
<evidence type="ECO:0000313" key="1">
    <source>
        <dbReference type="EMBL" id="PON93567.1"/>
    </source>
</evidence>
<dbReference type="PANTHER" id="PTHR36315:SF2">
    <property type="entry name" value="PHOTOSYNTHETIC NDH SUBUNIT OF SUBCOMPLEX B 4, CHLOROPLASTIC"/>
    <property type="match status" value="1"/>
</dbReference>
<comment type="caution">
    <text evidence="1">The sequence shown here is derived from an EMBL/GenBank/DDBJ whole genome shotgun (WGS) entry which is preliminary data.</text>
</comment>
<dbReference type="STRING" id="63057.A0A2P5F711"/>
<dbReference type="OrthoDB" id="2018219at2759"/>
<dbReference type="EMBL" id="JXTC01000057">
    <property type="protein sequence ID" value="PON93567.1"/>
    <property type="molecule type" value="Genomic_DNA"/>
</dbReference>
<evidence type="ECO:0000313" key="2">
    <source>
        <dbReference type="Proteomes" id="UP000237000"/>
    </source>
</evidence>
<dbReference type="PANTHER" id="PTHR36315">
    <property type="entry name" value="PHOTOSYNTHETIC NDH SUBUNIT OF SUBCOMPLEX B 4, CHLOROPLASTIC"/>
    <property type="match status" value="1"/>
</dbReference>
<dbReference type="Proteomes" id="UP000237000">
    <property type="component" value="Unassembled WGS sequence"/>
</dbReference>
<dbReference type="FunCoup" id="A0A2P5F711">
    <property type="interactions" value="1616"/>
</dbReference>
<dbReference type="GO" id="GO:0010598">
    <property type="term" value="C:NAD(P)H dehydrogenase complex (plastoquinone)"/>
    <property type="evidence" value="ECO:0007669"/>
    <property type="project" value="InterPro"/>
</dbReference>
<gene>
    <name evidence="1" type="ORF">TorRG33x02_105510</name>
</gene>
<reference evidence="2" key="1">
    <citation type="submission" date="2016-06" db="EMBL/GenBank/DDBJ databases">
        <title>Parallel loss of symbiosis genes in relatives of nitrogen-fixing non-legume Parasponia.</title>
        <authorList>
            <person name="Van Velzen R."/>
            <person name="Holmer R."/>
            <person name="Bu F."/>
            <person name="Rutten L."/>
            <person name="Van Zeijl A."/>
            <person name="Liu W."/>
            <person name="Santuari L."/>
            <person name="Cao Q."/>
            <person name="Sharma T."/>
            <person name="Shen D."/>
            <person name="Roswanjaya Y."/>
            <person name="Wardhani T."/>
            <person name="Kalhor M.S."/>
            <person name="Jansen J."/>
            <person name="Van den Hoogen J."/>
            <person name="Gungor B."/>
            <person name="Hartog M."/>
            <person name="Hontelez J."/>
            <person name="Verver J."/>
            <person name="Yang W.-C."/>
            <person name="Schijlen E."/>
            <person name="Repin R."/>
            <person name="Schilthuizen M."/>
            <person name="Schranz E."/>
            <person name="Heidstra R."/>
            <person name="Miyata K."/>
            <person name="Fedorova E."/>
            <person name="Kohlen W."/>
            <person name="Bisseling T."/>
            <person name="Smit S."/>
            <person name="Geurts R."/>
        </authorList>
    </citation>
    <scope>NUCLEOTIDE SEQUENCE [LARGE SCALE GENOMIC DNA]</scope>
    <source>
        <strain evidence="2">cv. RG33-2</strain>
    </source>
</reference>
<accession>A0A2P5F711</accession>
<proteinExistence type="predicted"/>
<dbReference type="GO" id="GO:0009535">
    <property type="term" value="C:chloroplast thylakoid membrane"/>
    <property type="evidence" value="ECO:0007669"/>
    <property type="project" value="InterPro"/>
</dbReference>
<keyword evidence="2" id="KW-1185">Reference proteome</keyword>
<sequence>MAEAVMGFSIIKPPIHCPTHVPTTKLDLNSCSRPLRQCSSSGFFNTGSHQLEGRKSKRGCLSKTKAFPDYWHLMAVLVDHVEGQRDYIIHKSIWHLSDNQIKNVYVAYMLFTGWGCLVFGSMKDPYYDSEQYRKDGGDGTGHWVYEKQEDIEETARSELWREELIEEIEQKVGGLRELEEAGKK</sequence>
<dbReference type="InterPro" id="IPR034570">
    <property type="entry name" value="PNSB4"/>
</dbReference>
<protein>
    <submittedName>
        <fullName evidence="1">Photosynthetic NDH subunit of subcomplex B</fullName>
    </submittedName>
</protein>
<dbReference type="InParanoid" id="A0A2P5F711"/>
<dbReference type="AlphaFoldDB" id="A0A2P5F711"/>